<proteinExistence type="predicted"/>
<organism evidence="1 2">
    <name type="scientific">Limosa lapponica baueri</name>
    <dbReference type="NCBI Taxonomy" id="1758121"/>
    <lineage>
        <taxon>Eukaryota</taxon>
        <taxon>Metazoa</taxon>
        <taxon>Chordata</taxon>
        <taxon>Craniata</taxon>
        <taxon>Vertebrata</taxon>
        <taxon>Euteleostomi</taxon>
        <taxon>Archelosauria</taxon>
        <taxon>Archosauria</taxon>
        <taxon>Dinosauria</taxon>
        <taxon>Saurischia</taxon>
        <taxon>Theropoda</taxon>
        <taxon>Coelurosauria</taxon>
        <taxon>Aves</taxon>
        <taxon>Neognathae</taxon>
        <taxon>Neoaves</taxon>
        <taxon>Charadriiformes</taxon>
        <taxon>Scolopacidae</taxon>
        <taxon>Limosa</taxon>
    </lineage>
</organism>
<evidence type="ECO:0000313" key="1">
    <source>
        <dbReference type="EMBL" id="PKU42437.1"/>
    </source>
</evidence>
<reference evidence="2" key="1">
    <citation type="submission" date="2017-11" db="EMBL/GenBank/DDBJ databases">
        <authorList>
            <person name="Lima N.C."/>
            <person name="Parody-Merino A.M."/>
            <person name="Battley P.F."/>
            <person name="Fidler A.E."/>
            <person name="Prosdocimi F."/>
        </authorList>
    </citation>
    <scope>NUCLEOTIDE SEQUENCE [LARGE SCALE GENOMIC DNA]</scope>
</reference>
<gene>
    <name evidence="1" type="ORF">llap_7276</name>
</gene>
<protein>
    <submittedName>
        <fullName evidence="1">Uncharacterized protein</fullName>
    </submittedName>
</protein>
<evidence type="ECO:0000313" key="2">
    <source>
        <dbReference type="Proteomes" id="UP000233556"/>
    </source>
</evidence>
<sequence length="95" mass="10131">MEQERPHVAIIMVPQVFLPDGIFQPGIILLAERFLSPFEAPQTVTAAEFDSGIRAEQALKAMTATASHFGICGAGERMARGDYENLALGATEGGP</sequence>
<dbReference type="AlphaFoldDB" id="A0A2I0U8R5"/>
<name>A0A2I0U8R5_LIMLA</name>
<dbReference type="Proteomes" id="UP000233556">
    <property type="component" value="Unassembled WGS sequence"/>
</dbReference>
<keyword evidence="2" id="KW-1185">Reference proteome</keyword>
<dbReference type="EMBL" id="KZ505994">
    <property type="protein sequence ID" value="PKU42437.1"/>
    <property type="molecule type" value="Genomic_DNA"/>
</dbReference>
<reference evidence="2" key="2">
    <citation type="submission" date="2017-12" db="EMBL/GenBank/DDBJ databases">
        <title>Genome sequence of the Bar-tailed Godwit (Limosa lapponica baueri).</title>
        <authorList>
            <person name="Lima N.C.B."/>
            <person name="Parody-Merino A.M."/>
            <person name="Battley P.F."/>
            <person name="Fidler A.E."/>
            <person name="Prosdocimi F."/>
        </authorList>
    </citation>
    <scope>NUCLEOTIDE SEQUENCE [LARGE SCALE GENOMIC DNA]</scope>
</reference>
<accession>A0A2I0U8R5</accession>